<evidence type="ECO:0000259" key="13">
    <source>
        <dbReference type="PROSITE" id="PS50109"/>
    </source>
</evidence>
<evidence type="ECO:0000313" key="16">
    <source>
        <dbReference type="Proteomes" id="UP001151088"/>
    </source>
</evidence>
<evidence type="ECO:0000256" key="1">
    <source>
        <dbReference type="ARBA" id="ARBA00000085"/>
    </source>
</evidence>
<dbReference type="SMART" id="SM00304">
    <property type="entry name" value="HAMP"/>
    <property type="match status" value="1"/>
</dbReference>
<keyword evidence="4" id="KW-0597">Phosphoprotein</keyword>
<dbReference type="InterPro" id="IPR003594">
    <property type="entry name" value="HATPase_dom"/>
</dbReference>
<dbReference type="PANTHER" id="PTHR45436:SF5">
    <property type="entry name" value="SENSOR HISTIDINE KINASE TRCS"/>
    <property type="match status" value="1"/>
</dbReference>
<feature type="transmembrane region" description="Helical" evidence="12">
    <location>
        <begin position="260"/>
        <end position="280"/>
    </location>
</feature>
<dbReference type="InterPro" id="IPR025908">
    <property type="entry name" value="Sensor_TM1"/>
</dbReference>
<accession>A0A9X2T1R0</accession>
<evidence type="ECO:0000256" key="4">
    <source>
        <dbReference type="ARBA" id="ARBA00022553"/>
    </source>
</evidence>
<evidence type="ECO:0000256" key="6">
    <source>
        <dbReference type="ARBA" id="ARBA00022692"/>
    </source>
</evidence>
<dbReference type="InterPro" id="IPR036890">
    <property type="entry name" value="HATPase_C_sf"/>
</dbReference>
<dbReference type="Gene3D" id="6.10.340.10">
    <property type="match status" value="1"/>
</dbReference>
<dbReference type="PRINTS" id="PR00344">
    <property type="entry name" value="BCTRLSENSOR"/>
</dbReference>
<feature type="transmembrane region" description="Helical" evidence="12">
    <location>
        <begin position="27"/>
        <end position="46"/>
    </location>
</feature>
<evidence type="ECO:0000256" key="8">
    <source>
        <dbReference type="ARBA" id="ARBA00022989"/>
    </source>
</evidence>
<keyword evidence="10 12" id="KW-0472">Membrane</keyword>
<evidence type="ECO:0000256" key="7">
    <source>
        <dbReference type="ARBA" id="ARBA00022777"/>
    </source>
</evidence>
<keyword evidence="7 15" id="KW-0418">Kinase</keyword>
<gene>
    <name evidence="15" type="ORF">NVS89_09520</name>
</gene>
<comment type="subcellular location">
    <subcellularLocation>
        <location evidence="2">Membrane</location>
    </subcellularLocation>
</comment>
<dbReference type="Pfam" id="PF00512">
    <property type="entry name" value="HisKA"/>
    <property type="match status" value="1"/>
</dbReference>
<dbReference type="PROSITE" id="PS50885">
    <property type="entry name" value="HAMP"/>
    <property type="match status" value="1"/>
</dbReference>
<dbReference type="Pfam" id="PF02518">
    <property type="entry name" value="HATPase_c"/>
    <property type="match status" value="1"/>
</dbReference>
<evidence type="ECO:0000256" key="10">
    <source>
        <dbReference type="ARBA" id="ARBA00023136"/>
    </source>
</evidence>
<dbReference type="SMART" id="SM00388">
    <property type="entry name" value="HisKA"/>
    <property type="match status" value="1"/>
</dbReference>
<dbReference type="CDD" id="cd00082">
    <property type="entry name" value="HisKA"/>
    <property type="match status" value="1"/>
</dbReference>
<dbReference type="Gene3D" id="1.10.287.130">
    <property type="match status" value="1"/>
</dbReference>
<keyword evidence="5" id="KW-0808">Transferase</keyword>
<feature type="region of interest" description="Disordered" evidence="11">
    <location>
        <begin position="548"/>
        <end position="583"/>
    </location>
</feature>
<dbReference type="GO" id="GO:0000155">
    <property type="term" value="F:phosphorelay sensor kinase activity"/>
    <property type="evidence" value="ECO:0007669"/>
    <property type="project" value="InterPro"/>
</dbReference>
<dbReference type="Pfam" id="PF13755">
    <property type="entry name" value="Sensor_TM1"/>
    <property type="match status" value="1"/>
</dbReference>
<comment type="caution">
    <text evidence="15">The sequence shown here is derived from an EMBL/GenBank/DDBJ whole genome shotgun (WGS) entry which is preliminary data.</text>
</comment>
<dbReference type="EC" id="2.7.13.3" evidence="3"/>
<evidence type="ECO:0000256" key="2">
    <source>
        <dbReference type="ARBA" id="ARBA00004370"/>
    </source>
</evidence>
<evidence type="ECO:0000256" key="11">
    <source>
        <dbReference type="SAM" id="MobiDB-lite"/>
    </source>
</evidence>
<protein>
    <recommendedName>
        <fullName evidence="3">histidine kinase</fullName>
        <ecNumber evidence="3">2.7.13.3</ecNumber>
    </recommendedName>
</protein>
<keyword evidence="8 12" id="KW-1133">Transmembrane helix</keyword>
<feature type="compositionally biased region" description="Basic and acidic residues" evidence="11">
    <location>
        <begin position="565"/>
        <end position="579"/>
    </location>
</feature>
<dbReference type="PROSITE" id="PS50109">
    <property type="entry name" value="HIS_KIN"/>
    <property type="match status" value="1"/>
</dbReference>
<evidence type="ECO:0000256" key="9">
    <source>
        <dbReference type="ARBA" id="ARBA00023012"/>
    </source>
</evidence>
<dbReference type="InterPro" id="IPR005467">
    <property type="entry name" value="His_kinase_dom"/>
</dbReference>
<proteinExistence type="predicted"/>
<dbReference type="Proteomes" id="UP001151088">
    <property type="component" value="Unassembled WGS sequence"/>
</dbReference>
<keyword evidence="16" id="KW-1185">Reference proteome</keyword>
<keyword evidence="9" id="KW-0902">Two-component regulatory system</keyword>
<dbReference type="Pfam" id="PF13756">
    <property type="entry name" value="Stimulus_sens_1"/>
    <property type="match status" value="1"/>
</dbReference>
<evidence type="ECO:0000259" key="14">
    <source>
        <dbReference type="PROSITE" id="PS50885"/>
    </source>
</evidence>
<reference evidence="15" key="1">
    <citation type="submission" date="2022-08" db="EMBL/GenBank/DDBJ databases">
        <authorList>
            <person name="Li F."/>
        </authorList>
    </citation>
    <scope>NUCLEOTIDE SEQUENCE</scope>
    <source>
        <strain evidence="15">MQZ15Z-1</strain>
    </source>
</reference>
<evidence type="ECO:0000313" key="15">
    <source>
        <dbReference type="EMBL" id="MCS0495335.1"/>
    </source>
</evidence>
<dbReference type="Gene3D" id="3.30.565.10">
    <property type="entry name" value="Histidine kinase-like ATPase, C-terminal domain"/>
    <property type="match status" value="1"/>
</dbReference>
<dbReference type="SUPFAM" id="SSF55874">
    <property type="entry name" value="ATPase domain of HSP90 chaperone/DNA topoisomerase II/histidine kinase"/>
    <property type="match status" value="1"/>
</dbReference>
<dbReference type="GO" id="GO:0016020">
    <property type="term" value="C:membrane"/>
    <property type="evidence" value="ECO:0007669"/>
    <property type="project" value="UniProtKB-SubCell"/>
</dbReference>
<comment type="catalytic activity">
    <reaction evidence="1">
        <text>ATP + protein L-histidine = ADP + protein N-phospho-L-histidine.</text>
        <dbReference type="EC" id="2.7.13.3"/>
    </reaction>
</comment>
<dbReference type="InterPro" id="IPR004358">
    <property type="entry name" value="Sig_transdc_His_kin-like_C"/>
</dbReference>
<dbReference type="AlphaFoldDB" id="A0A9X2T1R0"/>
<dbReference type="InterPro" id="IPR036097">
    <property type="entry name" value="HisK_dim/P_sf"/>
</dbReference>
<dbReference type="InterPro" id="IPR050428">
    <property type="entry name" value="TCS_sensor_his_kinase"/>
</dbReference>
<dbReference type="InterPro" id="IPR003660">
    <property type="entry name" value="HAMP_dom"/>
</dbReference>
<name>A0A9X2T1R0_9HYPH</name>
<dbReference type="SMART" id="SM00387">
    <property type="entry name" value="HATPase_c"/>
    <property type="match status" value="1"/>
</dbReference>
<dbReference type="InterPro" id="IPR025919">
    <property type="entry name" value="Stimulus_sens_dom"/>
</dbReference>
<dbReference type="Pfam" id="PF00672">
    <property type="entry name" value="HAMP"/>
    <property type="match status" value="1"/>
</dbReference>
<evidence type="ECO:0000256" key="12">
    <source>
        <dbReference type="SAM" id="Phobius"/>
    </source>
</evidence>
<feature type="domain" description="Histidine kinase" evidence="13">
    <location>
        <begin position="344"/>
        <end position="594"/>
    </location>
</feature>
<evidence type="ECO:0000256" key="3">
    <source>
        <dbReference type="ARBA" id="ARBA00012438"/>
    </source>
</evidence>
<dbReference type="SUPFAM" id="SSF47384">
    <property type="entry name" value="Homodimeric domain of signal transducing histidine kinase"/>
    <property type="match status" value="1"/>
</dbReference>
<dbReference type="InterPro" id="IPR003661">
    <property type="entry name" value="HisK_dim/P_dom"/>
</dbReference>
<dbReference type="EMBL" id="JANTHZ010000003">
    <property type="protein sequence ID" value="MCS0495335.1"/>
    <property type="molecule type" value="Genomic_DNA"/>
</dbReference>
<keyword evidence="6 12" id="KW-0812">Transmembrane</keyword>
<evidence type="ECO:0000256" key="5">
    <source>
        <dbReference type="ARBA" id="ARBA00022679"/>
    </source>
</evidence>
<dbReference type="PANTHER" id="PTHR45436">
    <property type="entry name" value="SENSOR HISTIDINE KINASE YKOH"/>
    <property type="match status" value="1"/>
</dbReference>
<feature type="domain" description="HAMP" evidence="14">
    <location>
        <begin position="281"/>
        <end position="336"/>
    </location>
</feature>
<organism evidence="15 16">
    <name type="scientific">Ancylobacter mangrovi</name>
    <dbReference type="NCBI Taxonomy" id="2972472"/>
    <lineage>
        <taxon>Bacteria</taxon>
        <taxon>Pseudomonadati</taxon>
        <taxon>Pseudomonadota</taxon>
        <taxon>Alphaproteobacteria</taxon>
        <taxon>Hyphomicrobiales</taxon>
        <taxon>Xanthobacteraceae</taxon>
        <taxon>Ancylobacter</taxon>
    </lineage>
</organism>
<sequence length="594" mass="65206">MARLLGAIRRLPNAVALKSFSSLTRRIVLLNLAGMCVLVSGILYLSEFRAGLIDARVQSLLVQGEIIAGAIAASAQVETNAITIDPERLLELQAGESYGPGEEGFAPLEFPINPERVAPVLKRLVEPTGTRARIYDRDGVLLLDSRSLYSRGEILRFDMPPPTTRKPNWFERAWNKLKTWFERGDLPLYKDLGPNNGKGYTEVVEALQGQKSSAVQVNDRGQVIVSVAVPVQRFRAILGVLLLSTQGGEIDAAVAAERLAIVRVFLVAIAVMSVLSFLLAGTIAGPVRRLADAAERVRRRTRQRVEIPDFTRRSDEIGHLSGALRDMTDALYSRIEAIESFAADVSHELKNPLTSLRSAVETLPLAKTDNSRGRLMEVIQHDVRRLDRLITDISDASRLDAELQRQEAEPVDLTRLLNTVTGVHNDVVRGDEVRVKLAFEHAAGAGGEFIVPGHDSRLGQVINNLIDNARSFSPKGGEVRVTCRRLKDAVEIMVDDDGPGIPPHALTRIFERFYTDRPEEQGFGQNSGLGLSISRQIIEAHGGRIWAENRPAETKARRGGRKKARDAEAVARTDTEADGPRSAGARFVIHLPAA</sequence>